<reference evidence="2 3" key="2">
    <citation type="submission" date="2019-10" db="EMBL/GenBank/DDBJ databases">
        <title>Genome Sequences from Six Type Strain Members of the Archaeal Family Sulfolobaceae: Acidianus ambivalens, Acidianus infernus, Metallosphaera prunae, Stygiolobus azoricus, Sulfolobus metallicus, and Sulfurisphaera ohwakuensis.</title>
        <authorList>
            <person name="Counts J.A."/>
            <person name="Kelly R.M."/>
        </authorList>
    </citation>
    <scope>NUCLEOTIDE SEQUENCE [LARGE SCALE GENOMIC DNA]</scope>
    <source>
        <strain evidence="2 3">LEI 10</strain>
    </source>
</reference>
<name>A0A650CX61_ACIAM</name>
<accession>A0A650CX61</accession>
<evidence type="ECO:0000313" key="1">
    <source>
        <dbReference type="EMBL" id="MQL56336.1"/>
    </source>
</evidence>
<proteinExistence type="predicted"/>
<protein>
    <submittedName>
        <fullName evidence="2">Uncharacterized protein</fullName>
    </submittedName>
</protein>
<evidence type="ECO:0000313" key="3">
    <source>
        <dbReference type="Proteomes" id="UP000426328"/>
    </source>
</evidence>
<dbReference type="Proteomes" id="UP000426328">
    <property type="component" value="Chromosome"/>
</dbReference>
<evidence type="ECO:0000313" key="2">
    <source>
        <dbReference type="EMBL" id="QGR22037.1"/>
    </source>
</evidence>
<organism evidence="2 3">
    <name type="scientific">Acidianus ambivalens</name>
    <name type="common">Desulfurolobus ambivalens</name>
    <dbReference type="NCBI Taxonomy" id="2283"/>
    <lineage>
        <taxon>Archaea</taxon>
        <taxon>Thermoproteota</taxon>
        <taxon>Thermoprotei</taxon>
        <taxon>Sulfolobales</taxon>
        <taxon>Sulfolobaceae</taxon>
        <taxon>Acidianus</taxon>
    </lineage>
</organism>
<gene>
    <name evidence="2" type="ORF">D1866_08530</name>
    <name evidence="1" type="ORF">GFB69_11590</name>
</gene>
<dbReference type="Proteomes" id="UP000474054">
    <property type="component" value="Unassembled WGS sequence"/>
</dbReference>
<dbReference type="AlphaFoldDB" id="A0A650CX61"/>
<dbReference type="RefSeq" id="WP_152943059.1">
    <property type="nucleotide sequence ID" value="NZ_CP045482.1"/>
</dbReference>
<keyword evidence="3" id="KW-1185">Reference proteome</keyword>
<dbReference type="KEGG" id="aamb:D1866_08530"/>
<dbReference type="GeneID" id="42779776"/>
<dbReference type="EMBL" id="CP045482">
    <property type="protein sequence ID" value="QGR22037.1"/>
    <property type="molecule type" value="Genomic_DNA"/>
</dbReference>
<reference evidence="1 4" key="1">
    <citation type="submission" date="2019-10" db="EMBL/GenBank/DDBJ databases">
        <title>Comparative genomics of sulfur disproportionating microorganisms.</title>
        <authorList>
            <person name="Ward L.M."/>
            <person name="Bertran E."/>
            <person name="Johnston D."/>
        </authorList>
    </citation>
    <scope>NUCLEOTIDE SEQUENCE [LARGE SCALE GENOMIC DNA]</scope>
    <source>
        <strain evidence="1 4">DSM 3772</strain>
    </source>
</reference>
<sequence length="77" mass="8832">MKFICFNGGDKYSHTRCGWFFPKGVTVCGFTRDSVEAQGLRIDIKYYEARTPTSLVTHELKFEDPQPVVITFLIVIL</sequence>
<dbReference type="EMBL" id="WHYS01000003">
    <property type="protein sequence ID" value="MQL56336.1"/>
    <property type="molecule type" value="Genomic_DNA"/>
</dbReference>
<evidence type="ECO:0000313" key="4">
    <source>
        <dbReference type="Proteomes" id="UP000474054"/>
    </source>
</evidence>